<protein>
    <recommendedName>
        <fullName evidence="2">histidine kinase</fullName>
        <ecNumber evidence="2">2.7.13.3</ecNumber>
    </recommendedName>
</protein>
<keyword evidence="4" id="KW-0808">Transferase</keyword>
<evidence type="ECO:0000313" key="12">
    <source>
        <dbReference type="Proteomes" id="UP000623608"/>
    </source>
</evidence>
<feature type="transmembrane region" description="Helical" evidence="9">
    <location>
        <begin position="6"/>
        <end position="27"/>
    </location>
</feature>
<evidence type="ECO:0000256" key="8">
    <source>
        <dbReference type="ARBA" id="ARBA00023012"/>
    </source>
</evidence>
<evidence type="ECO:0000256" key="5">
    <source>
        <dbReference type="ARBA" id="ARBA00022741"/>
    </source>
</evidence>
<evidence type="ECO:0000256" key="4">
    <source>
        <dbReference type="ARBA" id="ARBA00022679"/>
    </source>
</evidence>
<evidence type="ECO:0000259" key="10">
    <source>
        <dbReference type="Pfam" id="PF07730"/>
    </source>
</evidence>
<keyword evidence="9" id="KW-0812">Transmembrane</keyword>
<keyword evidence="12" id="KW-1185">Reference proteome</keyword>
<evidence type="ECO:0000313" key="11">
    <source>
        <dbReference type="EMBL" id="GIF25920.1"/>
    </source>
</evidence>
<feature type="transmembrane region" description="Helical" evidence="9">
    <location>
        <begin position="101"/>
        <end position="117"/>
    </location>
</feature>
<dbReference type="GO" id="GO:0005524">
    <property type="term" value="F:ATP binding"/>
    <property type="evidence" value="ECO:0007669"/>
    <property type="project" value="UniProtKB-KW"/>
</dbReference>
<comment type="caution">
    <text evidence="11">The sequence shown here is derived from an EMBL/GenBank/DDBJ whole genome shotgun (WGS) entry which is preliminary data.</text>
</comment>
<keyword evidence="5" id="KW-0547">Nucleotide-binding</keyword>
<dbReference type="EMBL" id="BOMY01000055">
    <property type="protein sequence ID" value="GIF25920.1"/>
    <property type="molecule type" value="Genomic_DNA"/>
</dbReference>
<name>A0A919NX93_9ACTN</name>
<feature type="domain" description="Signal transduction histidine kinase subgroup 3 dimerisation and phosphoacceptor" evidence="10">
    <location>
        <begin position="174"/>
        <end position="240"/>
    </location>
</feature>
<feature type="transmembrane region" description="Helical" evidence="9">
    <location>
        <begin position="34"/>
        <end position="51"/>
    </location>
</feature>
<keyword evidence="8" id="KW-0902">Two-component regulatory system</keyword>
<accession>A0A919NX93</accession>
<dbReference type="Gene3D" id="3.30.565.10">
    <property type="entry name" value="Histidine kinase-like ATPase, C-terminal domain"/>
    <property type="match status" value="1"/>
</dbReference>
<proteinExistence type="predicted"/>
<evidence type="ECO:0000256" key="1">
    <source>
        <dbReference type="ARBA" id="ARBA00000085"/>
    </source>
</evidence>
<gene>
    <name evidence="11" type="ORF">Ate02nite_86500</name>
</gene>
<evidence type="ECO:0000256" key="6">
    <source>
        <dbReference type="ARBA" id="ARBA00022777"/>
    </source>
</evidence>
<dbReference type="PANTHER" id="PTHR24421:SF10">
    <property type="entry name" value="NITRATE_NITRITE SENSOR PROTEIN NARQ"/>
    <property type="match status" value="1"/>
</dbReference>
<dbReference type="PANTHER" id="PTHR24421">
    <property type="entry name" value="NITRATE/NITRITE SENSOR PROTEIN NARX-RELATED"/>
    <property type="match status" value="1"/>
</dbReference>
<dbReference type="GO" id="GO:0046983">
    <property type="term" value="F:protein dimerization activity"/>
    <property type="evidence" value="ECO:0007669"/>
    <property type="project" value="InterPro"/>
</dbReference>
<sequence length="316" mass="34916">MQDVTARWLPPWLGDLLLAAGACTLVLRMDERPLTRSIVGFAVFAAAVTLLRRRYPEPALTLAAAVTTITIVLDTAPAGLFVTVGLLTYSAALYSPRRRPWFYAGTVWTVFMIAGTATHLLSWWGWNQVGLFAFIFGGAGTGDSVRMRRAYIVEVTERARQAREQEAQRRVIDERLRIARELHDVVAHHIAVISVHAGAADHVLRNRPDEVWPVLGHIRTAADTVLREIKSVITVLRDPQEVASTEPTPGMDRLGDLLAGLREAGFEVRHQQRGDSRPLPAVADLAAYRIVQEALTNAHRYGSGAPFLILNTPRTP</sequence>
<evidence type="ECO:0000256" key="2">
    <source>
        <dbReference type="ARBA" id="ARBA00012438"/>
    </source>
</evidence>
<comment type="catalytic activity">
    <reaction evidence="1">
        <text>ATP + protein L-histidine = ADP + protein N-phospho-L-histidine.</text>
        <dbReference type="EC" id="2.7.13.3"/>
    </reaction>
</comment>
<dbReference type="EC" id="2.7.13.3" evidence="2"/>
<dbReference type="RefSeq" id="WP_203813730.1">
    <property type="nucleotide sequence ID" value="NZ_BOMY01000055.1"/>
</dbReference>
<keyword evidence="3" id="KW-0597">Phosphoprotein</keyword>
<dbReference type="InterPro" id="IPR050482">
    <property type="entry name" value="Sensor_HK_TwoCompSys"/>
</dbReference>
<keyword evidence="9" id="KW-1133">Transmembrane helix</keyword>
<evidence type="ECO:0000256" key="9">
    <source>
        <dbReference type="SAM" id="Phobius"/>
    </source>
</evidence>
<dbReference type="GO" id="GO:0016020">
    <property type="term" value="C:membrane"/>
    <property type="evidence" value="ECO:0007669"/>
    <property type="project" value="InterPro"/>
</dbReference>
<dbReference type="InterPro" id="IPR036890">
    <property type="entry name" value="HATPase_C_sf"/>
</dbReference>
<keyword evidence="7" id="KW-0067">ATP-binding</keyword>
<keyword evidence="6" id="KW-0418">Kinase</keyword>
<keyword evidence="9" id="KW-0472">Membrane</keyword>
<evidence type="ECO:0000256" key="7">
    <source>
        <dbReference type="ARBA" id="ARBA00022840"/>
    </source>
</evidence>
<dbReference type="Pfam" id="PF07730">
    <property type="entry name" value="HisKA_3"/>
    <property type="match status" value="1"/>
</dbReference>
<dbReference type="Gene3D" id="1.20.5.1930">
    <property type="match status" value="1"/>
</dbReference>
<dbReference type="GO" id="GO:0000155">
    <property type="term" value="F:phosphorelay sensor kinase activity"/>
    <property type="evidence" value="ECO:0007669"/>
    <property type="project" value="InterPro"/>
</dbReference>
<evidence type="ECO:0000256" key="3">
    <source>
        <dbReference type="ARBA" id="ARBA00022553"/>
    </source>
</evidence>
<dbReference type="InterPro" id="IPR011712">
    <property type="entry name" value="Sig_transdc_His_kin_sub3_dim/P"/>
</dbReference>
<feature type="transmembrane region" description="Helical" evidence="9">
    <location>
        <begin position="63"/>
        <end position="89"/>
    </location>
</feature>
<organism evidence="11 12">
    <name type="scientific">Paractinoplanes tereljensis</name>
    <dbReference type="NCBI Taxonomy" id="571912"/>
    <lineage>
        <taxon>Bacteria</taxon>
        <taxon>Bacillati</taxon>
        <taxon>Actinomycetota</taxon>
        <taxon>Actinomycetes</taxon>
        <taxon>Micromonosporales</taxon>
        <taxon>Micromonosporaceae</taxon>
        <taxon>Paractinoplanes</taxon>
    </lineage>
</organism>
<dbReference type="Proteomes" id="UP000623608">
    <property type="component" value="Unassembled WGS sequence"/>
</dbReference>
<reference evidence="11" key="1">
    <citation type="submission" date="2021-01" db="EMBL/GenBank/DDBJ databases">
        <title>Whole genome shotgun sequence of Actinoplanes tereljensis NBRC 105297.</title>
        <authorList>
            <person name="Komaki H."/>
            <person name="Tamura T."/>
        </authorList>
    </citation>
    <scope>NUCLEOTIDE SEQUENCE</scope>
    <source>
        <strain evidence="11">NBRC 105297</strain>
    </source>
</reference>
<dbReference type="AlphaFoldDB" id="A0A919NX93"/>